<protein>
    <submittedName>
        <fullName evidence="1">Uncharacterized protein</fullName>
    </submittedName>
</protein>
<proteinExistence type="predicted"/>
<organism evidence="1 2">
    <name type="scientific">Puccinia striiformis f. sp. tritici</name>
    <dbReference type="NCBI Taxonomy" id="168172"/>
    <lineage>
        <taxon>Eukaryota</taxon>
        <taxon>Fungi</taxon>
        <taxon>Dikarya</taxon>
        <taxon>Basidiomycota</taxon>
        <taxon>Pucciniomycotina</taxon>
        <taxon>Pucciniomycetes</taxon>
        <taxon>Pucciniales</taxon>
        <taxon>Pucciniaceae</taxon>
        <taxon>Puccinia</taxon>
    </lineage>
</organism>
<evidence type="ECO:0000313" key="2">
    <source>
        <dbReference type="Proteomes" id="UP001060170"/>
    </source>
</evidence>
<evidence type="ECO:0000313" key="1">
    <source>
        <dbReference type="EMBL" id="KAI7951446.1"/>
    </source>
</evidence>
<reference evidence="1 2" key="3">
    <citation type="journal article" date="2022" name="Microbiol. Spectr.">
        <title>Folding features and dynamics of 3D genome architecture in plant fungal pathogens.</title>
        <authorList>
            <person name="Xia C."/>
        </authorList>
    </citation>
    <scope>NUCLEOTIDE SEQUENCE [LARGE SCALE GENOMIC DNA]</scope>
    <source>
        <strain evidence="1 2">93-210</strain>
    </source>
</reference>
<name>A0ACC0EDI1_9BASI</name>
<dbReference type="Proteomes" id="UP001060170">
    <property type="component" value="Chromosome 7"/>
</dbReference>
<reference evidence="2" key="1">
    <citation type="journal article" date="2018" name="BMC Genomics">
        <title>Genomic insights into host adaptation between the wheat stripe rust pathogen (Puccinia striiformis f. sp. tritici) and the barley stripe rust pathogen (Puccinia striiformis f. sp. hordei).</title>
        <authorList>
            <person name="Xia C."/>
            <person name="Wang M."/>
            <person name="Yin C."/>
            <person name="Cornejo O.E."/>
            <person name="Hulbert S.H."/>
            <person name="Chen X."/>
        </authorList>
    </citation>
    <scope>NUCLEOTIDE SEQUENCE [LARGE SCALE GENOMIC DNA]</scope>
    <source>
        <strain evidence="2">93-210</strain>
    </source>
</reference>
<keyword evidence="2" id="KW-1185">Reference proteome</keyword>
<dbReference type="EMBL" id="CM045871">
    <property type="protein sequence ID" value="KAI7951446.1"/>
    <property type="molecule type" value="Genomic_DNA"/>
</dbReference>
<reference evidence="2" key="2">
    <citation type="journal article" date="2018" name="Mol. Plant Microbe Interact.">
        <title>Genome sequence resources for the wheat stripe rust pathogen (Puccinia striiformis f. sp. tritici) and the barley stripe rust pathogen (Puccinia striiformis f. sp. hordei).</title>
        <authorList>
            <person name="Xia C."/>
            <person name="Wang M."/>
            <person name="Yin C."/>
            <person name="Cornejo O.E."/>
            <person name="Hulbert S.H."/>
            <person name="Chen X."/>
        </authorList>
    </citation>
    <scope>NUCLEOTIDE SEQUENCE [LARGE SCALE GENOMIC DNA]</scope>
    <source>
        <strain evidence="2">93-210</strain>
    </source>
</reference>
<accession>A0ACC0EDI1</accession>
<sequence length="380" mass="42267">MDGPSTTPTSWSSLELPLKKLLYSVLRIHIYLVHGLNEIDNRTSVSAAISSLLATMTAFPLDSIKSRLQVNKYDSVMDCVKKTYVEEGPKGFYRGIAIPMFTITIVRTLSFTIYNDTKHLLHQRQMVASSSVRDIALSGLAGGMSSGFLISVGSCAFELVKIRSQLESAIAAKQGRPLQDITTWRGAKEIISSHGLKGLYFGFNLHCLRDTLGTGIYFLGYDTARFFSEKKIDEIEYRRSLDPDSDHGFLLPRSALPFLCGSTCGVTSWFIIYPLDVVKSRLQRDALASSIVVSDSKSSQQDSMNHRQQQIRSTSTSKNSFGFRAAFALFQQLISKSNGGGIRVLYSGLSISAFRSFFQHGVMWTILERVRNQIQVSCET</sequence>
<gene>
    <name evidence="1" type="ORF">MJO28_007130</name>
</gene>
<comment type="caution">
    <text evidence="1">The sequence shown here is derived from an EMBL/GenBank/DDBJ whole genome shotgun (WGS) entry which is preliminary data.</text>
</comment>